<evidence type="ECO:0000313" key="1">
    <source>
        <dbReference type="EMBL" id="KAJ8132431.1"/>
    </source>
</evidence>
<proteinExistence type="predicted"/>
<reference evidence="1" key="1">
    <citation type="submission" date="2022-12" db="EMBL/GenBank/DDBJ databases">
        <title>Genome Sequence of Lasiodiplodia mahajangana.</title>
        <authorList>
            <person name="Buettner E."/>
        </authorList>
    </citation>
    <scope>NUCLEOTIDE SEQUENCE</scope>
    <source>
        <strain evidence="1">VT137</strain>
    </source>
</reference>
<dbReference type="Proteomes" id="UP001153332">
    <property type="component" value="Unassembled WGS sequence"/>
</dbReference>
<organism evidence="1 2">
    <name type="scientific">Lasiodiplodia mahajangana</name>
    <dbReference type="NCBI Taxonomy" id="1108764"/>
    <lineage>
        <taxon>Eukaryota</taxon>
        <taxon>Fungi</taxon>
        <taxon>Dikarya</taxon>
        <taxon>Ascomycota</taxon>
        <taxon>Pezizomycotina</taxon>
        <taxon>Dothideomycetes</taxon>
        <taxon>Dothideomycetes incertae sedis</taxon>
        <taxon>Botryosphaeriales</taxon>
        <taxon>Botryosphaeriaceae</taxon>
        <taxon>Lasiodiplodia</taxon>
    </lineage>
</organism>
<evidence type="ECO:0000313" key="2">
    <source>
        <dbReference type="Proteomes" id="UP001153332"/>
    </source>
</evidence>
<protein>
    <submittedName>
        <fullName evidence="1">Uncharacterized protein</fullName>
    </submittedName>
</protein>
<name>A0ACC2JY76_9PEZI</name>
<comment type="caution">
    <text evidence="1">The sequence shown here is derived from an EMBL/GenBank/DDBJ whole genome shotgun (WGS) entry which is preliminary data.</text>
</comment>
<keyword evidence="2" id="KW-1185">Reference proteome</keyword>
<accession>A0ACC2JY76</accession>
<gene>
    <name evidence="1" type="ORF">O1611_g1193</name>
</gene>
<sequence>MAAYPCITVGTPEYQEIVIQILLVFQSLPEPEWPGVGSIMWEDETIGYQELTGWLYNWSEVYYRCRMNRVGHPDHWKHANRYMGLLLATNSPLLYPSTSLFAMADYVIFGALDFPSENGDILAAAELFKTASSVYYTFCENKLRDSGHVATLGPRKPFPNSVMVHPRDKALFIRLGGRYTMGLWKIWKACWESLMTSDAAPDDRIRQAAKEAYEAMSQASHDAASLAYTSLADNSPNPDFA</sequence>
<dbReference type="EMBL" id="JAPUUL010000130">
    <property type="protein sequence ID" value="KAJ8132431.1"/>
    <property type="molecule type" value="Genomic_DNA"/>
</dbReference>